<keyword evidence="13" id="KW-0694">RNA-binding</keyword>
<dbReference type="InterPro" id="IPR001650">
    <property type="entry name" value="Helicase_C-like"/>
</dbReference>
<dbReference type="GO" id="GO:0005524">
    <property type="term" value="F:ATP binding"/>
    <property type="evidence" value="ECO:0007669"/>
    <property type="project" value="UniProtKB-KW"/>
</dbReference>
<evidence type="ECO:0000259" key="17">
    <source>
        <dbReference type="PROSITE" id="PS51192"/>
    </source>
</evidence>
<evidence type="ECO:0000256" key="7">
    <source>
        <dbReference type="ARBA" id="ARBA00022741"/>
    </source>
</evidence>
<evidence type="ECO:0000256" key="1">
    <source>
        <dbReference type="ARBA" id="ARBA00004496"/>
    </source>
</evidence>
<keyword evidence="10" id="KW-0862">Zinc</keyword>
<evidence type="ECO:0000256" key="2">
    <source>
        <dbReference type="ARBA" id="ARBA00006866"/>
    </source>
</evidence>
<reference evidence="20 21" key="1">
    <citation type="submission" date="2020-08" db="EMBL/GenBank/DDBJ databases">
        <authorList>
            <person name="Koutsovoulos G."/>
            <person name="Danchin GJ E."/>
        </authorList>
    </citation>
    <scope>NUCLEOTIDE SEQUENCE [LARGE SCALE GENOMIC DNA]</scope>
</reference>
<dbReference type="Pfam" id="PF18119">
    <property type="entry name" value="RIG-I_C"/>
    <property type="match status" value="1"/>
</dbReference>
<keyword evidence="7" id="KW-0547">Nucleotide-binding</keyword>
<evidence type="ECO:0000256" key="9">
    <source>
        <dbReference type="ARBA" id="ARBA00022806"/>
    </source>
</evidence>
<dbReference type="SUPFAM" id="SSF52540">
    <property type="entry name" value="P-loop containing nucleoside triphosphate hydrolases"/>
    <property type="match status" value="1"/>
</dbReference>
<dbReference type="AlphaFoldDB" id="A0A6V7VSY8"/>
<evidence type="ECO:0000256" key="8">
    <source>
        <dbReference type="ARBA" id="ARBA00022801"/>
    </source>
</evidence>
<dbReference type="InterPro" id="IPR038557">
    <property type="entry name" value="RLR_C_sf"/>
</dbReference>
<evidence type="ECO:0000256" key="16">
    <source>
        <dbReference type="SAM" id="Coils"/>
    </source>
</evidence>
<dbReference type="OrthoDB" id="416741at2759"/>
<evidence type="ECO:0000313" key="20">
    <source>
        <dbReference type="EMBL" id="CAD2178073.1"/>
    </source>
</evidence>
<dbReference type="EC" id="3.6.4.13" evidence="3"/>
<dbReference type="InterPro" id="IPR014001">
    <property type="entry name" value="Helicase_ATP-bd"/>
</dbReference>
<dbReference type="GO" id="GO:0016787">
    <property type="term" value="F:hydrolase activity"/>
    <property type="evidence" value="ECO:0007669"/>
    <property type="project" value="UniProtKB-KW"/>
</dbReference>
<feature type="domain" description="Helicase ATP-binding" evidence="17">
    <location>
        <begin position="329"/>
        <end position="516"/>
    </location>
</feature>
<dbReference type="Pfam" id="PF11648">
    <property type="entry name" value="RIG-I_C-RD"/>
    <property type="match status" value="1"/>
</dbReference>
<protein>
    <recommendedName>
        <fullName evidence="3">RNA helicase</fullName>
        <ecNumber evidence="3">3.6.4.13</ecNumber>
    </recommendedName>
</protein>
<organism evidence="20 21">
    <name type="scientific">Meloidogyne enterolobii</name>
    <name type="common">Root-knot nematode worm</name>
    <name type="synonym">Meloidogyne mayaguensis</name>
    <dbReference type="NCBI Taxonomy" id="390850"/>
    <lineage>
        <taxon>Eukaryota</taxon>
        <taxon>Metazoa</taxon>
        <taxon>Ecdysozoa</taxon>
        <taxon>Nematoda</taxon>
        <taxon>Chromadorea</taxon>
        <taxon>Rhabditida</taxon>
        <taxon>Tylenchina</taxon>
        <taxon>Tylenchomorpha</taxon>
        <taxon>Tylenchoidea</taxon>
        <taxon>Meloidogynidae</taxon>
        <taxon>Meloidogyninae</taxon>
        <taxon>Meloidogyne</taxon>
    </lineage>
</organism>
<sequence length="1083" mass="125374">MLQMKIKAKFPNITTTVPTATETQLLQFWMADLAKNGINVKSHIRLFVYEFVKYVGNDTSLLVKRFAGDRIQEVHKWLDLERDKALSIGKELDRANTEALAIVKSDLFKYISHSNDPDALPWLLAIISRCKEDDPQSFAELHLNNLTSTQFYSQLFSGDDPFKVDRIRSVLEPRHIFEWFKNKGISEYEDLLRRIEMIYVSQNQAKREIEAAACLFIRGLAHCSDIENSTLEFGDWYYEFIEALLSHGDCRFFARLIDPNYVDSLDKWKAKKMVAAGIMKPELLEYLIGDEEEITEPRNQINYLNNRSSSIESYEPEQYDLRPYQNELVLHANNGRNTIICAPTGSGKTLVAVDIIKNHLSNRHRDGKIGRCVMLVPTVPLVDQQALHFVQFLMDYRDNYRPNIAYWVDGFSGCENIPEGRADRLLAADIVVMTPQILINMLESILRSERVYFADFTLMIFDECHHATKLHPYKILMEMLEKSKLTEKPQIVGLTASMGVGDTSLDINACYQHMLNLCSNLHSETITTVRHQLDNLKSHVMPPVDTVTRVKRPANDPFLDYVEGVMYKIENEMKQPLQKLAELCKLRKEEIEFPLHSNNSRYQTVVGTLKKSAQRVQDSEMRFLLVRSIDHLSHYFHSILINDLLPSSYAFYYLQEKMSDYKQNSGGSSHIDVINQRLLGYYQDLQKKLYDCVRNEKLQNKEILKELHLILKKQFKSDPNSRCLIFVATRNCASKLADHLKKVPELPIFYNKENVGYMVSSNQSLSAGGQSTQEQQQMIRDFDSGKVKVLVVTSVAEEGVNIAACNLIIKYNNVGSERSMIQRRGRARQKNSLSILLALDTGVEQAEYLNMQKEAMMMRCLINLQETSETNLKNQINAKREERRRLEESELKRLEVKRLRLNNRRYKLSCRSCNNLICKSTHIRSIANSTFVVCDPTVWKRSKIDVREKPTKDHLFTKCAKWLCGQCGNQEWGVIVKYSNCYLPQLAANLFSLEREDLHDQLDEMRIGGDRGRTWQNIQSDYFNIAPINMRNIVDMFSALTNSFSTLTKQMDQQECIANIKFIEKMKEKKTDRKIKMQIFLEE</sequence>
<dbReference type="GO" id="GO:0003723">
    <property type="term" value="F:RNA binding"/>
    <property type="evidence" value="ECO:0007669"/>
    <property type="project" value="UniProtKB-KW"/>
</dbReference>
<dbReference type="GO" id="GO:0046872">
    <property type="term" value="F:metal ion binding"/>
    <property type="evidence" value="ECO:0007669"/>
    <property type="project" value="UniProtKB-KW"/>
</dbReference>
<feature type="domain" description="RLR CTR" evidence="19">
    <location>
        <begin position="896"/>
        <end position="1032"/>
    </location>
</feature>
<keyword evidence="11" id="KW-0067">ATP-binding</keyword>
<keyword evidence="6" id="KW-0479">Metal-binding</keyword>
<evidence type="ECO:0000256" key="11">
    <source>
        <dbReference type="ARBA" id="ARBA00022840"/>
    </source>
</evidence>
<dbReference type="SMART" id="SM00487">
    <property type="entry name" value="DEXDc"/>
    <property type="match status" value="1"/>
</dbReference>
<evidence type="ECO:0000256" key="13">
    <source>
        <dbReference type="ARBA" id="ARBA00022884"/>
    </source>
</evidence>
<dbReference type="GO" id="GO:0003724">
    <property type="term" value="F:RNA helicase activity"/>
    <property type="evidence" value="ECO:0007669"/>
    <property type="project" value="UniProtKB-EC"/>
</dbReference>
<name>A0A6V7VSY8_MELEN</name>
<dbReference type="PROSITE" id="PS51789">
    <property type="entry name" value="RLR_CTR"/>
    <property type="match status" value="1"/>
</dbReference>
<dbReference type="PANTHER" id="PTHR14074:SF16">
    <property type="entry name" value="ANTIVIRAL INNATE IMMUNE RESPONSE RECEPTOR RIG-I"/>
    <property type="match status" value="1"/>
</dbReference>
<keyword evidence="9" id="KW-0347">Helicase</keyword>
<proteinExistence type="inferred from homology"/>
<keyword evidence="12" id="KW-0391">Immunity</keyword>
<dbReference type="PROSITE" id="PS51194">
    <property type="entry name" value="HELICASE_CTER"/>
    <property type="match status" value="1"/>
</dbReference>
<evidence type="ECO:0000256" key="3">
    <source>
        <dbReference type="ARBA" id="ARBA00012552"/>
    </source>
</evidence>
<dbReference type="InterPro" id="IPR041204">
    <property type="entry name" value="RIG-I-like_C"/>
</dbReference>
<keyword evidence="8" id="KW-0378">Hydrolase</keyword>
<evidence type="ECO:0000256" key="14">
    <source>
        <dbReference type="ARBA" id="ARBA00023118"/>
    </source>
</evidence>
<evidence type="ECO:0000256" key="6">
    <source>
        <dbReference type="ARBA" id="ARBA00022723"/>
    </source>
</evidence>
<evidence type="ECO:0000256" key="10">
    <source>
        <dbReference type="ARBA" id="ARBA00022833"/>
    </source>
</evidence>
<dbReference type="GO" id="GO:0045087">
    <property type="term" value="P:innate immune response"/>
    <property type="evidence" value="ECO:0007669"/>
    <property type="project" value="UniProtKB-KW"/>
</dbReference>
<keyword evidence="14" id="KW-0051">Antiviral defense</keyword>
<gene>
    <name evidence="20" type="ORF">MENT_LOCUS29991</name>
</gene>
<keyword evidence="4" id="KW-0963">Cytoplasm</keyword>
<evidence type="ECO:0000313" key="21">
    <source>
        <dbReference type="Proteomes" id="UP000580250"/>
    </source>
</evidence>
<dbReference type="Pfam" id="PF00270">
    <property type="entry name" value="DEAD"/>
    <property type="match status" value="1"/>
</dbReference>
<dbReference type="Gene3D" id="2.170.150.30">
    <property type="entry name" value="RIG-I-like receptor, C-terminal regulatory domain"/>
    <property type="match status" value="1"/>
</dbReference>
<dbReference type="PANTHER" id="PTHR14074">
    <property type="entry name" value="HELICASE WITH DEATH DOMAIN-RELATED"/>
    <property type="match status" value="1"/>
</dbReference>
<dbReference type="GO" id="GO:0005737">
    <property type="term" value="C:cytoplasm"/>
    <property type="evidence" value="ECO:0007669"/>
    <property type="project" value="UniProtKB-SubCell"/>
</dbReference>
<feature type="coiled-coil region" evidence="16">
    <location>
        <begin position="869"/>
        <end position="904"/>
    </location>
</feature>
<dbReference type="InterPro" id="IPR051363">
    <property type="entry name" value="RLR_Helicase"/>
</dbReference>
<comment type="caution">
    <text evidence="20">The sequence shown here is derived from an EMBL/GenBank/DDBJ whole genome shotgun (WGS) entry which is preliminary data.</text>
</comment>
<accession>A0A6V7VSY8</accession>
<dbReference type="Gene3D" id="1.20.1320.30">
    <property type="match status" value="1"/>
</dbReference>
<dbReference type="InterPro" id="IPR011545">
    <property type="entry name" value="DEAD/DEAH_box_helicase_dom"/>
</dbReference>
<keyword evidence="5" id="KW-0399">Innate immunity</keyword>
<evidence type="ECO:0000256" key="5">
    <source>
        <dbReference type="ARBA" id="ARBA00022588"/>
    </source>
</evidence>
<feature type="domain" description="Helicase C-terminal" evidence="18">
    <location>
        <begin position="703"/>
        <end position="884"/>
    </location>
</feature>
<dbReference type="Proteomes" id="UP000580250">
    <property type="component" value="Unassembled WGS sequence"/>
</dbReference>
<comment type="similarity">
    <text evidence="2">Belongs to the helicase family. RLR subfamily.</text>
</comment>
<dbReference type="GO" id="GO:0051607">
    <property type="term" value="P:defense response to virus"/>
    <property type="evidence" value="ECO:0007669"/>
    <property type="project" value="UniProtKB-KW"/>
</dbReference>
<dbReference type="Pfam" id="PF00271">
    <property type="entry name" value="Helicase_C"/>
    <property type="match status" value="1"/>
</dbReference>
<keyword evidence="16" id="KW-0175">Coiled coil</keyword>
<evidence type="ECO:0000256" key="4">
    <source>
        <dbReference type="ARBA" id="ARBA00022490"/>
    </source>
</evidence>
<dbReference type="PROSITE" id="PS51192">
    <property type="entry name" value="HELICASE_ATP_BIND_1"/>
    <property type="match status" value="1"/>
</dbReference>
<dbReference type="SMART" id="SM00490">
    <property type="entry name" value="HELICc"/>
    <property type="match status" value="1"/>
</dbReference>
<evidence type="ECO:0000256" key="12">
    <source>
        <dbReference type="ARBA" id="ARBA00022859"/>
    </source>
</evidence>
<dbReference type="InterPro" id="IPR027417">
    <property type="entry name" value="P-loop_NTPase"/>
</dbReference>
<evidence type="ECO:0000256" key="15">
    <source>
        <dbReference type="ARBA" id="ARBA00049390"/>
    </source>
</evidence>
<comment type="subcellular location">
    <subcellularLocation>
        <location evidence="1">Cytoplasm</location>
    </subcellularLocation>
</comment>
<dbReference type="EMBL" id="CAJEWN010000311">
    <property type="protein sequence ID" value="CAD2178073.1"/>
    <property type="molecule type" value="Genomic_DNA"/>
</dbReference>
<comment type="catalytic activity">
    <reaction evidence="15">
        <text>ATP + H2O = ADP + phosphate + H(+)</text>
        <dbReference type="Rhea" id="RHEA:13065"/>
        <dbReference type="ChEBI" id="CHEBI:15377"/>
        <dbReference type="ChEBI" id="CHEBI:15378"/>
        <dbReference type="ChEBI" id="CHEBI:30616"/>
        <dbReference type="ChEBI" id="CHEBI:43474"/>
        <dbReference type="ChEBI" id="CHEBI:456216"/>
        <dbReference type="EC" id="3.6.4.13"/>
    </reaction>
    <physiologicalReaction direction="left-to-right" evidence="15">
        <dbReference type="Rhea" id="RHEA:13066"/>
    </physiologicalReaction>
</comment>
<dbReference type="Gene3D" id="3.40.50.300">
    <property type="entry name" value="P-loop containing nucleotide triphosphate hydrolases"/>
    <property type="match status" value="2"/>
</dbReference>
<evidence type="ECO:0000259" key="19">
    <source>
        <dbReference type="PROSITE" id="PS51789"/>
    </source>
</evidence>
<evidence type="ECO:0000259" key="18">
    <source>
        <dbReference type="PROSITE" id="PS51194"/>
    </source>
</evidence>
<dbReference type="InterPro" id="IPR021673">
    <property type="entry name" value="RLR_CTR"/>
</dbReference>